<protein>
    <submittedName>
        <fullName evidence="1">Uncharacterized protein</fullName>
    </submittedName>
</protein>
<evidence type="ECO:0000313" key="2">
    <source>
        <dbReference type="Proteomes" id="UP000653411"/>
    </source>
</evidence>
<name>A0A917XNZ7_9ACTN</name>
<dbReference type="EMBL" id="BMML01000040">
    <property type="protein sequence ID" value="GGN43794.1"/>
    <property type="molecule type" value="Genomic_DNA"/>
</dbReference>
<gene>
    <name evidence="1" type="ORF">GCM10011578_094210</name>
</gene>
<dbReference type="RefSeq" id="WP_189269138.1">
    <property type="nucleotide sequence ID" value="NZ_BMML01000040.1"/>
</dbReference>
<accession>A0A917XNZ7</accession>
<proteinExistence type="predicted"/>
<reference evidence="1" key="1">
    <citation type="journal article" date="2014" name="Int. J. Syst. Evol. Microbiol.">
        <title>Complete genome sequence of Corynebacterium casei LMG S-19264T (=DSM 44701T), isolated from a smear-ripened cheese.</title>
        <authorList>
            <consortium name="US DOE Joint Genome Institute (JGI-PGF)"/>
            <person name="Walter F."/>
            <person name="Albersmeier A."/>
            <person name="Kalinowski J."/>
            <person name="Ruckert C."/>
        </authorList>
    </citation>
    <scope>NUCLEOTIDE SEQUENCE</scope>
    <source>
        <strain evidence="1">CGMCC 4.7110</strain>
    </source>
</reference>
<dbReference type="AlphaFoldDB" id="A0A917XNZ7"/>
<keyword evidence="2" id="KW-1185">Reference proteome</keyword>
<comment type="caution">
    <text evidence="1">The sequence shown here is derived from an EMBL/GenBank/DDBJ whole genome shotgun (WGS) entry which is preliminary data.</text>
</comment>
<sequence>MKYYDRMEGHGRKETRVVQLLTVTDLGVDLPHTPQATRVARHRTDSRTGKHSRETVYVITNLTSRQASPEHRAMISRRTG</sequence>
<organism evidence="1 2">
    <name type="scientific">Streptomyces fuscichromogenes</name>
    <dbReference type="NCBI Taxonomy" id="1324013"/>
    <lineage>
        <taxon>Bacteria</taxon>
        <taxon>Bacillati</taxon>
        <taxon>Actinomycetota</taxon>
        <taxon>Actinomycetes</taxon>
        <taxon>Kitasatosporales</taxon>
        <taxon>Streptomycetaceae</taxon>
        <taxon>Streptomyces</taxon>
    </lineage>
</organism>
<reference evidence="1" key="2">
    <citation type="submission" date="2020-09" db="EMBL/GenBank/DDBJ databases">
        <authorList>
            <person name="Sun Q."/>
            <person name="Zhou Y."/>
        </authorList>
    </citation>
    <scope>NUCLEOTIDE SEQUENCE</scope>
    <source>
        <strain evidence="1">CGMCC 4.7110</strain>
    </source>
</reference>
<evidence type="ECO:0000313" key="1">
    <source>
        <dbReference type="EMBL" id="GGN43794.1"/>
    </source>
</evidence>
<dbReference type="Proteomes" id="UP000653411">
    <property type="component" value="Unassembled WGS sequence"/>
</dbReference>